<dbReference type="PRINTS" id="PR00038">
    <property type="entry name" value="HTHLUXR"/>
</dbReference>
<keyword evidence="2 6" id="KW-0238">DNA-binding</keyword>
<evidence type="ECO:0000259" key="4">
    <source>
        <dbReference type="PROSITE" id="PS50043"/>
    </source>
</evidence>
<accession>J3CE48</accession>
<feature type="modified residue" description="4-aspartylphosphate" evidence="3">
    <location>
        <position position="55"/>
    </location>
</feature>
<dbReference type="GO" id="GO:0003677">
    <property type="term" value="F:DNA binding"/>
    <property type="evidence" value="ECO:0007669"/>
    <property type="project" value="UniProtKB-KW"/>
</dbReference>
<dbReference type="GO" id="GO:0000160">
    <property type="term" value="P:phosphorelay signal transduction system"/>
    <property type="evidence" value="ECO:0007669"/>
    <property type="project" value="InterPro"/>
</dbReference>
<feature type="domain" description="Response regulatory" evidence="5">
    <location>
        <begin position="4"/>
        <end position="119"/>
    </location>
</feature>
<sequence>MNKKILIADDHYVVRLGTAMVLENHFPDISIDYAENYEEVKSKLHKEKFDLIMLDIDMEGSTFRHMIKELKMIQEDIMIIIFTSYKESAAIEYIQEGAEGYINKLSGEKNVIKAVQSVFEDGYYYSPKLVKELTSQPQKKDISDLLSEREFQVFKLLIEGNGNLEIANILEIHMTTASTYKRRVYAKLGVNNLVDLLKVSNSKNYH</sequence>
<dbReference type="InterPro" id="IPR000792">
    <property type="entry name" value="Tscrpt_reg_LuxR_C"/>
</dbReference>
<dbReference type="Gene3D" id="3.40.50.2300">
    <property type="match status" value="1"/>
</dbReference>
<dbReference type="SMART" id="SM00421">
    <property type="entry name" value="HTH_LUXR"/>
    <property type="match status" value="1"/>
</dbReference>
<evidence type="ECO:0000256" key="2">
    <source>
        <dbReference type="ARBA" id="ARBA00023125"/>
    </source>
</evidence>
<dbReference type="InterPro" id="IPR058245">
    <property type="entry name" value="NreC/VraR/RcsB-like_REC"/>
</dbReference>
<evidence type="ECO:0000256" key="3">
    <source>
        <dbReference type="PROSITE-ProRule" id="PRU00169"/>
    </source>
</evidence>
<keyword evidence="7" id="KW-1185">Reference proteome</keyword>
<name>J3CE48_9FLAO</name>
<protein>
    <submittedName>
        <fullName evidence="6">Response regulator containing a CheY-like receiver domain and an HTH DNA-binding domain</fullName>
    </submittedName>
</protein>
<dbReference type="InterPro" id="IPR011006">
    <property type="entry name" value="CheY-like_superfamily"/>
</dbReference>
<dbReference type="InterPro" id="IPR051015">
    <property type="entry name" value="EvgA-like"/>
</dbReference>
<dbReference type="PROSITE" id="PS50043">
    <property type="entry name" value="HTH_LUXR_2"/>
    <property type="match status" value="1"/>
</dbReference>
<dbReference type="CDD" id="cd17535">
    <property type="entry name" value="REC_NarL-like"/>
    <property type="match status" value="1"/>
</dbReference>
<dbReference type="RefSeq" id="WP_007845396.1">
    <property type="nucleotide sequence ID" value="NZ_AKJY01000067.1"/>
</dbReference>
<reference evidence="6 7" key="1">
    <citation type="journal article" date="2012" name="J. Bacteriol.">
        <title>Twenty-one genome sequences from Pseudomonas species and 19 genome sequences from diverse bacteria isolated from the rhizosphere and endosphere of Populus deltoides.</title>
        <authorList>
            <person name="Brown S.D."/>
            <person name="Utturkar S.M."/>
            <person name="Klingeman D.M."/>
            <person name="Johnson C.M."/>
            <person name="Martin S.L."/>
            <person name="Land M.L."/>
            <person name="Lu T.Y."/>
            <person name="Schadt C.W."/>
            <person name="Doktycz M.J."/>
            <person name="Pelletier D.A."/>
        </authorList>
    </citation>
    <scope>NUCLEOTIDE SEQUENCE [LARGE SCALE GENOMIC DNA]</scope>
    <source>
        <strain evidence="6 7">CF314</strain>
    </source>
</reference>
<feature type="domain" description="HTH luxR-type" evidence="4">
    <location>
        <begin position="139"/>
        <end position="204"/>
    </location>
</feature>
<evidence type="ECO:0000259" key="5">
    <source>
        <dbReference type="PROSITE" id="PS50110"/>
    </source>
</evidence>
<proteinExistence type="predicted"/>
<dbReference type="PROSITE" id="PS50110">
    <property type="entry name" value="RESPONSE_REGULATORY"/>
    <property type="match status" value="1"/>
</dbReference>
<comment type="caution">
    <text evidence="6">The sequence shown here is derived from an EMBL/GenBank/DDBJ whole genome shotgun (WGS) entry which is preliminary data.</text>
</comment>
<dbReference type="GO" id="GO:0006355">
    <property type="term" value="P:regulation of DNA-templated transcription"/>
    <property type="evidence" value="ECO:0007669"/>
    <property type="project" value="InterPro"/>
</dbReference>
<dbReference type="EMBL" id="AKJY01000067">
    <property type="protein sequence ID" value="EJL69621.1"/>
    <property type="molecule type" value="Genomic_DNA"/>
</dbReference>
<dbReference type="AlphaFoldDB" id="J3CE48"/>
<dbReference type="Pfam" id="PF00072">
    <property type="entry name" value="Response_reg"/>
    <property type="match status" value="1"/>
</dbReference>
<organism evidence="6 7">
    <name type="scientific">Chryseobacterium populi</name>
    <dbReference type="NCBI Taxonomy" id="1144316"/>
    <lineage>
        <taxon>Bacteria</taxon>
        <taxon>Pseudomonadati</taxon>
        <taxon>Bacteroidota</taxon>
        <taxon>Flavobacteriia</taxon>
        <taxon>Flavobacteriales</taxon>
        <taxon>Weeksellaceae</taxon>
        <taxon>Chryseobacterium group</taxon>
        <taxon>Chryseobacterium</taxon>
    </lineage>
</organism>
<dbReference type="InterPro" id="IPR001789">
    <property type="entry name" value="Sig_transdc_resp-reg_receiver"/>
</dbReference>
<dbReference type="OrthoDB" id="1013073at2"/>
<evidence type="ECO:0000256" key="1">
    <source>
        <dbReference type="ARBA" id="ARBA00022553"/>
    </source>
</evidence>
<dbReference type="CDD" id="cd06170">
    <property type="entry name" value="LuxR_C_like"/>
    <property type="match status" value="1"/>
</dbReference>
<dbReference type="PANTHER" id="PTHR45566:SF1">
    <property type="entry name" value="HTH-TYPE TRANSCRIPTIONAL REGULATOR YHJB-RELATED"/>
    <property type="match status" value="1"/>
</dbReference>
<evidence type="ECO:0000313" key="7">
    <source>
        <dbReference type="Proteomes" id="UP000007509"/>
    </source>
</evidence>
<dbReference type="SMART" id="SM00448">
    <property type="entry name" value="REC"/>
    <property type="match status" value="1"/>
</dbReference>
<dbReference type="PATRIC" id="fig|1144316.3.peg.3212"/>
<dbReference type="PANTHER" id="PTHR45566">
    <property type="entry name" value="HTH-TYPE TRANSCRIPTIONAL REGULATOR YHJB-RELATED"/>
    <property type="match status" value="1"/>
</dbReference>
<keyword evidence="1 3" id="KW-0597">Phosphoprotein</keyword>
<dbReference type="Proteomes" id="UP000007509">
    <property type="component" value="Unassembled WGS sequence"/>
</dbReference>
<gene>
    <name evidence="6" type="ORF">PMI13_03194</name>
</gene>
<evidence type="ECO:0000313" key="6">
    <source>
        <dbReference type="EMBL" id="EJL69621.1"/>
    </source>
</evidence>
<dbReference type="SUPFAM" id="SSF46894">
    <property type="entry name" value="C-terminal effector domain of the bipartite response regulators"/>
    <property type="match status" value="1"/>
</dbReference>
<dbReference type="Pfam" id="PF00196">
    <property type="entry name" value="GerE"/>
    <property type="match status" value="1"/>
</dbReference>
<dbReference type="SUPFAM" id="SSF52172">
    <property type="entry name" value="CheY-like"/>
    <property type="match status" value="1"/>
</dbReference>
<dbReference type="InterPro" id="IPR016032">
    <property type="entry name" value="Sig_transdc_resp-reg_C-effctor"/>
</dbReference>